<protein>
    <submittedName>
        <fullName evidence="1">Uncharacterized protein</fullName>
    </submittedName>
</protein>
<organism evidence="1">
    <name type="scientific">Vitis vinifera</name>
    <name type="common">Grape</name>
    <dbReference type="NCBI Taxonomy" id="29760"/>
    <lineage>
        <taxon>Eukaryota</taxon>
        <taxon>Viridiplantae</taxon>
        <taxon>Streptophyta</taxon>
        <taxon>Embryophyta</taxon>
        <taxon>Tracheophyta</taxon>
        <taxon>Spermatophyta</taxon>
        <taxon>Magnoliopsida</taxon>
        <taxon>eudicotyledons</taxon>
        <taxon>Gunneridae</taxon>
        <taxon>Pentapetalae</taxon>
        <taxon>rosids</taxon>
        <taxon>Vitales</taxon>
        <taxon>Vitaceae</taxon>
        <taxon>Viteae</taxon>
        <taxon>Vitis</taxon>
    </lineage>
</organism>
<gene>
    <name evidence="1" type="ORF">VITISV_018548</name>
</gene>
<sequence>MGGAIFTMQKPKTEGSTKAKAKVAKLVEKTIEFVQQTTRIVGCFICNGPNRVRDCPKISTVMTIDENGESNSKAFPRFSLLQLMNVIHGETFVQKSLMHVHAIVNGVQVKPMVDSGATHNFVATRDVAKLGLKLENDSNQIKVVNRKTQKIHGVANNVLMQVDEWNGTCSLLCVPLDDFDLIFDMNFILKAKVALIPTPWWPDSLGRKSTLHCADLED</sequence>
<accession>A5B7K4</accession>
<dbReference type="AlphaFoldDB" id="A5B7K4"/>
<dbReference type="SUPFAM" id="SSF50630">
    <property type="entry name" value="Acid proteases"/>
    <property type="match status" value="1"/>
</dbReference>
<dbReference type="Gene3D" id="2.40.70.10">
    <property type="entry name" value="Acid Proteases"/>
    <property type="match status" value="1"/>
</dbReference>
<dbReference type="PANTHER" id="PTHR12917:SF18">
    <property type="entry name" value="DNA DAMAGE-INDUCIBLE PROTEIN 1-LIKE"/>
    <property type="match status" value="1"/>
</dbReference>
<dbReference type="InterPro" id="IPR021109">
    <property type="entry name" value="Peptidase_aspartic_dom_sf"/>
</dbReference>
<dbReference type="Pfam" id="PF08284">
    <property type="entry name" value="RVP_2"/>
    <property type="match status" value="1"/>
</dbReference>
<reference evidence="1" key="1">
    <citation type="journal article" date="2007" name="PLoS ONE">
        <title>The first genome sequence of an elite grapevine cultivar (Pinot noir Vitis vinifera L.): coping with a highly heterozygous genome.</title>
        <authorList>
            <person name="Velasco R."/>
            <person name="Zharkikh A."/>
            <person name="Troggio M."/>
            <person name="Cartwright D.A."/>
            <person name="Cestaro A."/>
            <person name="Pruss D."/>
            <person name="Pindo M."/>
            <person name="FitzGerald L.M."/>
            <person name="Vezzulli S."/>
            <person name="Reid J."/>
            <person name="Malacarne G."/>
            <person name="Iliev D."/>
            <person name="Coppola G."/>
            <person name="Wardell B."/>
            <person name="Micheletti D."/>
            <person name="Macalma T."/>
            <person name="Facci M."/>
            <person name="Mitchell J.T."/>
            <person name="Perazzolli M."/>
            <person name="Eldredge G."/>
            <person name="Gatto P."/>
            <person name="Oyzerski R."/>
            <person name="Moretto M."/>
            <person name="Gutin N."/>
            <person name="Stefanini M."/>
            <person name="Chen Y."/>
            <person name="Segala C."/>
            <person name="Davenport C."/>
            <person name="Dematte L."/>
            <person name="Mraz A."/>
            <person name="Battilana J."/>
            <person name="Stormo K."/>
            <person name="Costa F."/>
            <person name="Tao Q."/>
            <person name="Si-Ammour A."/>
            <person name="Harkins T."/>
            <person name="Lackey A."/>
            <person name="Perbost C."/>
            <person name="Taillon B."/>
            <person name="Stella A."/>
            <person name="Solovyev V."/>
            <person name="Fawcett J.A."/>
            <person name="Sterck L."/>
            <person name="Vandepoele K."/>
            <person name="Grando S.M."/>
            <person name="Toppo S."/>
            <person name="Moser C."/>
            <person name="Lanchbury J."/>
            <person name="Bogden R."/>
            <person name="Skolnick M."/>
            <person name="Sgaramella V."/>
            <person name="Bhatnagar S.K."/>
            <person name="Fontana P."/>
            <person name="Gutin A."/>
            <person name="Van de Peer Y."/>
            <person name="Salamini F."/>
            <person name="Viola R."/>
        </authorList>
    </citation>
    <scope>NUCLEOTIDE SEQUENCE</scope>
</reference>
<dbReference type="CDD" id="cd00303">
    <property type="entry name" value="retropepsin_like"/>
    <property type="match status" value="1"/>
</dbReference>
<dbReference type="EMBL" id="AM449428">
    <property type="protein sequence ID" value="CAN74242.1"/>
    <property type="molecule type" value="Genomic_DNA"/>
</dbReference>
<name>A5B7K4_VITVI</name>
<proteinExistence type="predicted"/>
<evidence type="ECO:0000313" key="1">
    <source>
        <dbReference type="EMBL" id="CAN74242.1"/>
    </source>
</evidence>
<dbReference type="PANTHER" id="PTHR12917">
    <property type="entry name" value="ASPARTYL PROTEASE DDI-RELATED"/>
    <property type="match status" value="1"/>
</dbReference>